<comment type="caution">
    <text evidence="1">The sequence shown here is derived from an EMBL/GenBank/DDBJ whole genome shotgun (WGS) entry which is preliminary data.</text>
</comment>
<dbReference type="AlphaFoldDB" id="A0A9K3JQ36"/>
<proteinExistence type="predicted"/>
<gene>
    <name evidence="1" type="ORF">HanXRQr2_Chr02g0074411</name>
</gene>
<evidence type="ECO:0000313" key="2">
    <source>
        <dbReference type="Proteomes" id="UP000215914"/>
    </source>
</evidence>
<name>A0A9K3JQ36_HELAN</name>
<organism evidence="1 2">
    <name type="scientific">Helianthus annuus</name>
    <name type="common">Common sunflower</name>
    <dbReference type="NCBI Taxonomy" id="4232"/>
    <lineage>
        <taxon>Eukaryota</taxon>
        <taxon>Viridiplantae</taxon>
        <taxon>Streptophyta</taxon>
        <taxon>Embryophyta</taxon>
        <taxon>Tracheophyta</taxon>
        <taxon>Spermatophyta</taxon>
        <taxon>Magnoliopsida</taxon>
        <taxon>eudicotyledons</taxon>
        <taxon>Gunneridae</taxon>
        <taxon>Pentapetalae</taxon>
        <taxon>asterids</taxon>
        <taxon>campanulids</taxon>
        <taxon>Asterales</taxon>
        <taxon>Asteraceae</taxon>
        <taxon>Asteroideae</taxon>
        <taxon>Heliantheae alliance</taxon>
        <taxon>Heliantheae</taxon>
        <taxon>Helianthus</taxon>
    </lineage>
</organism>
<reference evidence="1" key="1">
    <citation type="journal article" date="2017" name="Nature">
        <title>The sunflower genome provides insights into oil metabolism, flowering and Asterid evolution.</title>
        <authorList>
            <person name="Badouin H."/>
            <person name="Gouzy J."/>
            <person name="Grassa C.J."/>
            <person name="Murat F."/>
            <person name="Staton S.E."/>
            <person name="Cottret L."/>
            <person name="Lelandais-Briere C."/>
            <person name="Owens G.L."/>
            <person name="Carrere S."/>
            <person name="Mayjonade B."/>
            <person name="Legrand L."/>
            <person name="Gill N."/>
            <person name="Kane N.C."/>
            <person name="Bowers J.E."/>
            <person name="Hubner S."/>
            <person name="Bellec A."/>
            <person name="Berard A."/>
            <person name="Berges H."/>
            <person name="Blanchet N."/>
            <person name="Boniface M.C."/>
            <person name="Brunel D."/>
            <person name="Catrice O."/>
            <person name="Chaidir N."/>
            <person name="Claudel C."/>
            <person name="Donnadieu C."/>
            <person name="Faraut T."/>
            <person name="Fievet G."/>
            <person name="Helmstetter N."/>
            <person name="King M."/>
            <person name="Knapp S.J."/>
            <person name="Lai Z."/>
            <person name="Le Paslier M.C."/>
            <person name="Lippi Y."/>
            <person name="Lorenzon L."/>
            <person name="Mandel J.R."/>
            <person name="Marage G."/>
            <person name="Marchand G."/>
            <person name="Marquand E."/>
            <person name="Bret-Mestries E."/>
            <person name="Morien E."/>
            <person name="Nambeesan S."/>
            <person name="Nguyen T."/>
            <person name="Pegot-Espagnet P."/>
            <person name="Pouilly N."/>
            <person name="Raftis F."/>
            <person name="Sallet E."/>
            <person name="Schiex T."/>
            <person name="Thomas J."/>
            <person name="Vandecasteele C."/>
            <person name="Vares D."/>
            <person name="Vear F."/>
            <person name="Vautrin S."/>
            <person name="Crespi M."/>
            <person name="Mangin B."/>
            <person name="Burke J.M."/>
            <person name="Salse J."/>
            <person name="Munos S."/>
            <person name="Vincourt P."/>
            <person name="Rieseberg L.H."/>
            <person name="Langlade N.B."/>
        </authorList>
    </citation>
    <scope>NUCLEOTIDE SEQUENCE</scope>
    <source>
        <tissue evidence="1">Leaves</tissue>
    </source>
</reference>
<accession>A0A9K3JQ36</accession>
<sequence length="58" mass="6927">MLPQRENGACYEHPIEHFLEHREKRCGAIEDDLDLFCKLDWGLIVSFLVAELRNRRRS</sequence>
<reference evidence="1" key="2">
    <citation type="submission" date="2020-06" db="EMBL/GenBank/DDBJ databases">
        <title>Helianthus annuus Genome sequencing and assembly Release 2.</title>
        <authorList>
            <person name="Gouzy J."/>
            <person name="Langlade N."/>
            <person name="Munos S."/>
        </authorList>
    </citation>
    <scope>NUCLEOTIDE SEQUENCE</scope>
    <source>
        <tissue evidence="1">Leaves</tissue>
    </source>
</reference>
<dbReference type="Gramene" id="mRNA:HanXRQr2_Chr02g0074411">
    <property type="protein sequence ID" value="CDS:HanXRQr2_Chr02g0074411.1"/>
    <property type="gene ID" value="HanXRQr2_Chr02g0074411"/>
</dbReference>
<keyword evidence="2" id="KW-1185">Reference proteome</keyword>
<dbReference type="Proteomes" id="UP000215914">
    <property type="component" value="Unassembled WGS sequence"/>
</dbReference>
<dbReference type="EMBL" id="MNCJ02000317">
    <property type="protein sequence ID" value="KAF5819151.1"/>
    <property type="molecule type" value="Genomic_DNA"/>
</dbReference>
<protein>
    <submittedName>
        <fullName evidence="1">Uncharacterized protein</fullName>
    </submittedName>
</protein>
<evidence type="ECO:0000313" key="1">
    <source>
        <dbReference type="EMBL" id="KAF5819151.1"/>
    </source>
</evidence>